<accession>A0A8J2M2P8</accession>
<dbReference type="EMBL" id="CAJVCH010564289">
    <property type="protein sequence ID" value="CAG7832281.1"/>
    <property type="molecule type" value="Genomic_DNA"/>
</dbReference>
<keyword evidence="2" id="KW-1185">Reference proteome</keyword>
<name>A0A8J2M2P8_9HEXA</name>
<comment type="caution">
    <text evidence="1">The sequence shown here is derived from an EMBL/GenBank/DDBJ whole genome shotgun (WGS) entry which is preliminary data.</text>
</comment>
<organism evidence="1 2">
    <name type="scientific">Allacma fusca</name>
    <dbReference type="NCBI Taxonomy" id="39272"/>
    <lineage>
        <taxon>Eukaryota</taxon>
        <taxon>Metazoa</taxon>
        <taxon>Ecdysozoa</taxon>
        <taxon>Arthropoda</taxon>
        <taxon>Hexapoda</taxon>
        <taxon>Collembola</taxon>
        <taxon>Symphypleona</taxon>
        <taxon>Sminthuridae</taxon>
        <taxon>Allacma</taxon>
    </lineage>
</organism>
<evidence type="ECO:0000313" key="1">
    <source>
        <dbReference type="EMBL" id="CAG7832281.1"/>
    </source>
</evidence>
<proteinExistence type="predicted"/>
<sequence length="86" mass="9712">MESPSKEEKPLTIDKAAFLLLRVRKVFKKKVQLKKEKKVYSRNSWAVEQPRENTLPVFLATPVLAINSCPALCVAALTLYQLVSPV</sequence>
<evidence type="ECO:0000313" key="2">
    <source>
        <dbReference type="Proteomes" id="UP000708208"/>
    </source>
</evidence>
<reference evidence="1" key="1">
    <citation type="submission" date="2021-06" db="EMBL/GenBank/DDBJ databases">
        <authorList>
            <person name="Hodson N. C."/>
            <person name="Mongue J. A."/>
            <person name="Jaron S. K."/>
        </authorList>
    </citation>
    <scope>NUCLEOTIDE SEQUENCE</scope>
</reference>
<protein>
    <submittedName>
        <fullName evidence="1">Uncharacterized protein</fullName>
    </submittedName>
</protein>
<dbReference type="AlphaFoldDB" id="A0A8J2M2P8"/>
<dbReference type="Proteomes" id="UP000708208">
    <property type="component" value="Unassembled WGS sequence"/>
</dbReference>
<gene>
    <name evidence="1" type="ORF">AFUS01_LOCUS41970</name>
</gene>